<dbReference type="Proteomes" id="UP001270362">
    <property type="component" value="Unassembled WGS sequence"/>
</dbReference>
<comment type="caution">
    <text evidence="1">The sequence shown here is derived from an EMBL/GenBank/DDBJ whole genome shotgun (WGS) entry which is preliminary data.</text>
</comment>
<evidence type="ECO:0000313" key="1">
    <source>
        <dbReference type="EMBL" id="KAK3687332.1"/>
    </source>
</evidence>
<evidence type="ECO:0000313" key="2">
    <source>
        <dbReference type="Proteomes" id="UP001270362"/>
    </source>
</evidence>
<proteinExistence type="predicted"/>
<gene>
    <name evidence="1" type="ORF">B0T22DRAFT_478666</name>
</gene>
<name>A0AAE1CBD6_9PEZI</name>
<reference evidence="1" key="1">
    <citation type="journal article" date="2023" name="Mol. Phylogenet. Evol.">
        <title>Genome-scale phylogeny and comparative genomics of the fungal order Sordariales.</title>
        <authorList>
            <person name="Hensen N."/>
            <person name="Bonometti L."/>
            <person name="Westerberg I."/>
            <person name="Brannstrom I.O."/>
            <person name="Guillou S."/>
            <person name="Cros-Aarteil S."/>
            <person name="Calhoun S."/>
            <person name="Haridas S."/>
            <person name="Kuo A."/>
            <person name="Mondo S."/>
            <person name="Pangilinan J."/>
            <person name="Riley R."/>
            <person name="LaButti K."/>
            <person name="Andreopoulos B."/>
            <person name="Lipzen A."/>
            <person name="Chen C."/>
            <person name="Yan M."/>
            <person name="Daum C."/>
            <person name="Ng V."/>
            <person name="Clum A."/>
            <person name="Steindorff A."/>
            <person name="Ohm R.A."/>
            <person name="Martin F."/>
            <person name="Silar P."/>
            <person name="Natvig D.O."/>
            <person name="Lalanne C."/>
            <person name="Gautier V."/>
            <person name="Ament-Velasquez S.L."/>
            <person name="Kruys A."/>
            <person name="Hutchinson M.I."/>
            <person name="Powell A.J."/>
            <person name="Barry K."/>
            <person name="Miller A.N."/>
            <person name="Grigoriev I.V."/>
            <person name="Debuchy R."/>
            <person name="Gladieux P."/>
            <person name="Hiltunen Thoren M."/>
            <person name="Johannesson H."/>
        </authorList>
    </citation>
    <scope>NUCLEOTIDE SEQUENCE</scope>
    <source>
        <strain evidence="1">CBS 314.62</strain>
    </source>
</reference>
<reference evidence="1" key="2">
    <citation type="submission" date="2023-06" db="EMBL/GenBank/DDBJ databases">
        <authorList>
            <consortium name="Lawrence Berkeley National Laboratory"/>
            <person name="Haridas S."/>
            <person name="Hensen N."/>
            <person name="Bonometti L."/>
            <person name="Westerberg I."/>
            <person name="Brannstrom I.O."/>
            <person name="Guillou S."/>
            <person name="Cros-Aarteil S."/>
            <person name="Calhoun S."/>
            <person name="Kuo A."/>
            <person name="Mondo S."/>
            <person name="Pangilinan J."/>
            <person name="Riley R."/>
            <person name="Labutti K."/>
            <person name="Andreopoulos B."/>
            <person name="Lipzen A."/>
            <person name="Chen C."/>
            <person name="Yanf M."/>
            <person name="Daum C."/>
            <person name="Ng V."/>
            <person name="Clum A."/>
            <person name="Steindorff A."/>
            <person name="Ohm R."/>
            <person name="Martin F."/>
            <person name="Silar P."/>
            <person name="Natvig D."/>
            <person name="Lalanne C."/>
            <person name="Gautier V."/>
            <person name="Ament-Velasquez S.L."/>
            <person name="Kruys A."/>
            <person name="Hutchinson M.I."/>
            <person name="Powell A.J."/>
            <person name="Barry K."/>
            <person name="Miller A.N."/>
            <person name="Grigoriev I.V."/>
            <person name="Debuchy R."/>
            <person name="Gladieux P."/>
            <person name="Thoren M.H."/>
            <person name="Johannesson H."/>
        </authorList>
    </citation>
    <scope>NUCLEOTIDE SEQUENCE</scope>
    <source>
        <strain evidence="1">CBS 314.62</strain>
    </source>
</reference>
<organism evidence="1 2">
    <name type="scientific">Podospora appendiculata</name>
    <dbReference type="NCBI Taxonomy" id="314037"/>
    <lineage>
        <taxon>Eukaryota</taxon>
        <taxon>Fungi</taxon>
        <taxon>Dikarya</taxon>
        <taxon>Ascomycota</taxon>
        <taxon>Pezizomycotina</taxon>
        <taxon>Sordariomycetes</taxon>
        <taxon>Sordariomycetidae</taxon>
        <taxon>Sordariales</taxon>
        <taxon>Podosporaceae</taxon>
        <taxon>Podospora</taxon>
    </lineage>
</organism>
<dbReference type="EMBL" id="JAULSO010000002">
    <property type="protein sequence ID" value="KAK3687332.1"/>
    <property type="molecule type" value="Genomic_DNA"/>
</dbReference>
<dbReference type="AlphaFoldDB" id="A0AAE1CBD6"/>
<sequence>MGQPSAPPSTSQLSSQHERLILELLPFKEPRQFHEWLNSVYVRGSWHEFLRDFLASNPLAPEPDKSKTSQLAKDAINSRTPKYLIYHPDKEGWSVDDHHVRFIATVISDNILKGLWSESEWKKKGTEIAKAIYEVLSFLRATTLSAEAGPPSYEG</sequence>
<protein>
    <submittedName>
        <fullName evidence="1">Uncharacterized protein</fullName>
    </submittedName>
</protein>
<keyword evidence="2" id="KW-1185">Reference proteome</keyword>
<accession>A0AAE1CBD6</accession>